<feature type="domain" description="HTH marR-type" evidence="4">
    <location>
        <begin position="5"/>
        <end position="137"/>
    </location>
</feature>
<name>A0A9J6PEW2_9PROT</name>
<dbReference type="GO" id="GO:0003700">
    <property type="term" value="F:DNA-binding transcription factor activity"/>
    <property type="evidence" value="ECO:0007669"/>
    <property type="project" value="InterPro"/>
</dbReference>
<proteinExistence type="predicted"/>
<evidence type="ECO:0000259" key="4">
    <source>
        <dbReference type="PROSITE" id="PS50995"/>
    </source>
</evidence>
<organism evidence="5 6">
    <name type="scientific">Futiania mangrovi</name>
    <dbReference type="NCBI Taxonomy" id="2959716"/>
    <lineage>
        <taxon>Bacteria</taxon>
        <taxon>Pseudomonadati</taxon>
        <taxon>Pseudomonadota</taxon>
        <taxon>Alphaproteobacteria</taxon>
        <taxon>Futianiales</taxon>
        <taxon>Futianiaceae</taxon>
        <taxon>Futiania</taxon>
    </lineage>
</organism>
<dbReference type="Pfam" id="PF01047">
    <property type="entry name" value="MarR"/>
    <property type="match status" value="1"/>
</dbReference>
<gene>
    <name evidence="5" type="ORF">NJQ99_08125</name>
</gene>
<evidence type="ECO:0000313" key="6">
    <source>
        <dbReference type="Proteomes" id="UP001055804"/>
    </source>
</evidence>
<accession>A0A9J6PEW2</accession>
<dbReference type="InterPro" id="IPR036390">
    <property type="entry name" value="WH_DNA-bd_sf"/>
</dbReference>
<dbReference type="PANTHER" id="PTHR42756">
    <property type="entry name" value="TRANSCRIPTIONAL REGULATOR, MARR"/>
    <property type="match status" value="1"/>
</dbReference>
<dbReference type="Proteomes" id="UP001055804">
    <property type="component" value="Unassembled WGS sequence"/>
</dbReference>
<dbReference type="SMART" id="SM00347">
    <property type="entry name" value="HTH_MARR"/>
    <property type="match status" value="1"/>
</dbReference>
<keyword evidence="3" id="KW-0804">Transcription</keyword>
<comment type="caution">
    <text evidence="5">The sequence shown here is derived from an EMBL/GenBank/DDBJ whole genome shotgun (WGS) entry which is preliminary data.</text>
</comment>
<dbReference type="PANTHER" id="PTHR42756:SF1">
    <property type="entry name" value="TRANSCRIPTIONAL REPRESSOR OF EMRAB OPERON"/>
    <property type="match status" value="1"/>
</dbReference>
<sequence length="165" mass="17882">MEDRTRAALTAMRRILRMTESNAKAVQQQTGLSTSQLVLLQLLEERGEQTAGELASGMGITQATLTALIHKLEGRALIVRKKGETDRRQVWISLTGAGRAILQAAPDGAHEKFIARFEDLPDWEKAFLVAALERSAALLGAEGMDAAPVLDAGALDRDRTPLHDA</sequence>
<keyword evidence="2" id="KW-0238">DNA-binding</keyword>
<dbReference type="RefSeq" id="WP_269332330.1">
    <property type="nucleotide sequence ID" value="NZ_JAMZFT010000002.1"/>
</dbReference>
<dbReference type="InterPro" id="IPR000835">
    <property type="entry name" value="HTH_MarR-typ"/>
</dbReference>
<dbReference type="AlphaFoldDB" id="A0A9J6PEW2"/>
<dbReference type="EMBL" id="JAMZFT010000002">
    <property type="protein sequence ID" value="MCP1336368.1"/>
    <property type="molecule type" value="Genomic_DNA"/>
</dbReference>
<evidence type="ECO:0000256" key="2">
    <source>
        <dbReference type="ARBA" id="ARBA00023125"/>
    </source>
</evidence>
<reference evidence="5" key="1">
    <citation type="submission" date="2022-06" db="EMBL/GenBank/DDBJ databases">
        <title>Isolation and Genomics of Futiania mangrovii gen. nov., sp. nov., a Rare and Metabolically-versatile member in the Class Alphaproteobacteria.</title>
        <authorList>
            <person name="Liu L."/>
            <person name="Huang W.-C."/>
            <person name="Pan J."/>
            <person name="Li J."/>
            <person name="Huang Y."/>
            <person name="Du H."/>
            <person name="Liu Y."/>
            <person name="Li M."/>
        </authorList>
    </citation>
    <scope>NUCLEOTIDE SEQUENCE</scope>
    <source>
        <strain evidence="5">FT118</strain>
    </source>
</reference>
<protein>
    <submittedName>
        <fullName evidence="5">MarR family transcriptional regulator</fullName>
    </submittedName>
</protein>
<evidence type="ECO:0000256" key="3">
    <source>
        <dbReference type="ARBA" id="ARBA00023163"/>
    </source>
</evidence>
<dbReference type="PROSITE" id="PS50995">
    <property type="entry name" value="HTH_MARR_2"/>
    <property type="match status" value="1"/>
</dbReference>
<dbReference type="InterPro" id="IPR036388">
    <property type="entry name" value="WH-like_DNA-bd_sf"/>
</dbReference>
<dbReference type="SUPFAM" id="SSF46785">
    <property type="entry name" value="Winged helix' DNA-binding domain"/>
    <property type="match status" value="1"/>
</dbReference>
<dbReference type="Gene3D" id="1.10.10.10">
    <property type="entry name" value="Winged helix-like DNA-binding domain superfamily/Winged helix DNA-binding domain"/>
    <property type="match status" value="1"/>
</dbReference>
<keyword evidence="1" id="KW-0805">Transcription regulation</keyword>
<evidence type="ECO:0000256" key="1">
    <source>
        <dbReference type="ARBA" id="ARBA00023015"/>
    </source>
</evidence>
<dbReference type="PRINTS" id="PR00598">
    <property type="entry name" value="HTHMARR"/>
</dbReference>
<keyword evidence="6" id="KW-1185">Reference proteome</keyword>
<evidence type="ECO:0000313" key="5">
    <source>
        <dbReference type="EMBL" id="MCP1336368.1"/>
    </source>
</evidence>
<dbReference type="GO" id="GO:0003677">
    <property type="term" value="F:DNA binding"/>
    <property type="evidence" value="ECO:0007669"/>
    <property type="project" value="UniProtKB-KW"/>
</dbReference>